<comment type="caution">
    <text evidence="1">The sequence shown here is derived from an EMBL/GenBank/DDBJ whole genome shotgun (WGS) entry which is preliminary data.</text>
</comment>
<dbReference type="EMBL" id="JOKH01000001">
    <property type="protein sequence ID" value="KEQ18880.1"/>
    <property type="molecule type" value="Genomic_DNA"/>
</dbReference>
<dbReference type="Proteomes" id="UP000028073">
    <property type="component" value="Unassembled WGS sequence"/>
</dbReference>
<gene>
    <name evidence="1" type="ORF">GZ78_02150</name>
</gene>
<dbReference type="Pfam" id="PF09474">
    <property type="entry name" value="Type_III_YscX"/>
    <property type="match status" value="1"/>
</dbReference>
<organism evidence="1 2">
    <name type="scientific">Endozoicomonas numazuensis</name>
    <dbReference type="NCBI Taxonomy" id="1137799"/>
    <lineage>
        <taxon>Bacteria</taxon>
        <taxon>Pseudomonadati</taxon>
        <taxon>Pseudomonadota</taxon>
        <taxon>Gammaproteobacteria</taxon>
        <taxon>Oceanospirillales</taxon>
        <taxon>Endozoicomonadaceae</taxon>
        <taxon>Endozoicomonas</taxon>
    </lineage>
</organism>
<protein>
    <submittedName>
        <fullName evidence="1">Uncharacterized protein</fullName>
    </submittedName>
</protein>
<keyword evidence="2" id="KW-1185">Reference proteome</keyword>
<reference evidence="1 2" key="1">
    <citation type="submission" date="2014-06" db="EMBL/GenBank/DDBJ databases">
        <title>Whole Genome Sequences of Three Symbiotic Endozoicomonas Bacteria.</title>
        <authorList>
            <person name="Neave M.J."/>
            <person name="Apprill A."/>
            <person name="Voolstra C.R."/>
        </authorList>
    </citation>
    <scope>NUCLEOTIDE SEQUENCE [LARGE SCALE GENOMIC DNA]</scope>
    <source>
        <strain evidence="1 2">DSM 25634</strain>
    </source>
</reference>
<dbReference type="AlphaFoldDB" id="A0A081NKA7"/>
<dbReference type="STRING" id="1137799.GZ78_02150"/>
<sequence length="123" mass="13920">MDVSFKSGLSGISFVNSDFIDKDFPKDKSSFKPSGDSISAHFWKALEMGRTFQNREKKYALSLTEKSPSLSPDEHHMMRDMALSLLSKKAEEWPEVKAALDVLKESKELQEYLTMTRNVLVAG</sequence>
<proteinExistence type="predicted"/>
<dbReference type="RefSeq" id="WP_034832346.1">
    <property type="nucleotide sequence ID" value="NZ_JOKH01000001.1"/>
</dbReference>
<dbReference type="OrthoDB" id="6197460at2"/>
<name>A0A081NKA7_9GAMM</name>
<dbReference type="InterPro" id="IPR012672">
    <property type="entry name" value="T3SS_YscX"/>
</dbReference>
<evidence type="ECO:0000313" key="1">
    <source>
        <dbReference type="EMBL" id="KEQ18880.1"/>
    </source>
</evidence>
<accession>A0A081NKA7</accession>
<evidence type="ECO:0000313" key="2">
    <source>
        <dbReference type="Proteomes" id="UP000028073"/>
    </source>
</evidence>